<dbReference type="AlphaFoldDB" id="A0A8J7I3G6"/>
<name>A0A8J7I3G6_9NOST</name>
<reference evidence="1 2" key="1">
    <citation type="journal article" date="2021" name="Int. J. Syst. Evol. Microbiol.">
        <title>Amazonocrinis nigriterrae gen. nov., sp. nov., Atlanticothrix silvestris gen. nov., sp. nov. and Dendronalium phyllosphericum gen. nov., sp. nov., nostocacean cyanobacteria from Brazilian environments.</title>
        <authorList>
            <person name="Alvarenga D.O."/>
            <person name="Andreote A.P.D."/>
            <person name="Branco L.H.Z."/>
            <person name="Delbaje E."/>
            <person name="Cruz R.B."/>
            <person name="Varani A.M."/>
            <person name="Fiore M.F."/>
        </authorList>
    </citation>
    <scope>NUCLEOTIDE SEQUENCE [LARGE SCALE GENOMIC DNA]</scope>
    <source>
        <strain evidence="1 2">CENA369</strain>
    </source>
</reference>
<protein>
    <submittedName>
        <fullName evidence="1">Uncharacterized protein</fullName>
    </submittedName>
</protein>
<comment type="caution">
    <text evidence="1">The sequence shown here is derived from an EMBL/GenBank/DDBJ whole genome shotgun (WGS) entry which is preliminary data.</text>
</comment>
<gene>
    <name evidence="1" type="ORF">I8752_04160</name>
</gene>
<evidence type="ECO:0000313" key="1">
    <source>
        <dbReference type="EMBL" id="MBH8572241.1"/>
    </source>
</evidence>
<accession>A0A8J7I3G6</accession>
<dbReference type="EMBL" id="JAECZA010000009">
    <property type="protein sequence ID" value="MBH8572241.1"/>
    <property type="molecule type" value="Genomic_DNA"/>
</dbReference>
<sequence length="91" mass="10437">MSKALIEDILEDLEWVQETTLPATDSDLLILTEKFLGFEIPANVFLQAISIAAYDCAAAFRYTDNYLTVLKTKNKRKNFLLIESSREFENN</sequence>
<dbReference type="Proteomes" id="UP000662314">
    <property type="component" value="Unassembled WGS sequence"/>
</dbReference>
<proteinExistence type="predicted"/>
<organism evidence="1 2">
    <name type="scientific">Dendronalium phyllosphericum CENA369</name>
    <dbReference type="NCBI Taxonomy" id="1725256"/>
    <lineage>
        <taxon>Bacteria</taxon>
        <taxon>Bacillati</taxon>
        <taxon>Cyanobacteriota</taxon>
        <taxon>Cyanophyceae</taxon>
        <taxon>Nostocales</taxon>
        <taxon>Nostocaceae</taxon>
        <taxon>Dendronalium</taxon>
        <taxon>Dendronalium phyllosphericum</taxon>
    </lineage>
</organism>
<keyword evidence="2" id="KW-1185">Reference proteome</keyword>
<dbReference type="RefSeq" id="WP_214431066.1">
    <property type="nucleotide sequence ID" value="NZ_CAWPUQ010000328.1"/>
</dbReference>
<evidence type="ECO:0000313" key="2">
    <source>
        <dbReference type="Proteomes" id="UP000662314"/>
    </source>
</evidence>